<evidence type="ECO:0000256" key="2">
    <source>
        <dbReference type="RuleBase" id="RU000461"/>
    </source>
</evidence>
<dbReference type="RefSeq" id="WP_380115966.1">
    <property type="nucleotide sequence ID" value="NZ_JBHSIU010000018.1"/>
</dbReference>
<keyword evidence="2" id="KW-0503">Monooxygenase</keyword>
<dbReference type="PANTHER" id="PTHR46696:SF1">
    <property type="entry name" value="CYTOCHROME P450 YJIB-RELATED"/>
    <property type="match status" value="1"/>
</dbReference>
<keyword evidence="4" id="KW-1185">Reference proteome</keyword>
<accession>A0ABV9VSY1</accession>
<keyword evidence="2" id="KW-0560">Oxidoreductase</keyword>
<dbReference type="EMBL" id="JBHSIU010000018">
    <property type="protein sequence ID" value="MFC4999520.1"/>
    <property type="molecule type" value="Genomic_DNA"/>
</dbReference>
<dbReference type="InterPro" id="IPR002397">
    <property type="entry name" value="Cyt_P450_B"/>
</dbReference>
<dbReference type="PROSITE" id="PS00086">
    <property type="entry name" value="CYTOCHROME_P450"/>
    <property type="match status" value="1"/>
</dbReference>
<evidence type="ECO:0000313" key="4">
    <source>
        <dbReference type="Proteomes" id="UP001595912"/>
    </source>
</evidence>
<dbReference type="SUPFAM" id="SSF48264">
    <property type="entry name" value="Cytochrome P450"/>
    <property type="match status" value="1"/>
</dbReference>
<reference evidence="4" key="1">
    <citation type="journal article" date="2019" name="Int. J. Syst. Evol. Microbiol.">
        <title>The Global Catalogue of Microorganisms (GCM) 10K type strain sequencing project: providing services to taxonomists for standard genome sequencing and annotation.</title>
        <authorList>
            <consortium name="The Broad Institute Genomics Platform"/>
            <consortium name="The Broad Institute Genome Sequencing Center for Infectious Disease"/>
            <person name="Wu L."/>
            <person name="Ma J."/>
        </authorList>
    </citation>
    <scope>NUCLEOTIDE SEQUENCE [LARGE SCALE GENOMIC DNA]</scope>
    <source>
        <strain evidence="4">CGMCC 4.7152</strain>
    </source>
</reference>
<keyword evidence="2" id="KW-0479">Metal-binding</keyword>
<dbReference type="PRINTS" id="PR00359">
    <property type="entry name" value="BP450"/>
</dbReference>
<sequence>MTQTESIPTTFDPGGTADPYTTYSRMRDADPVHHVRLPDGADLWLVTRYAEARRALADPRLSKNPANAAPQWQAVAVQPSDGEDTSLVRHMLNADPPDHSRLRRLVLKAFTAGRVDALRPRIQAITDGLLDDVAGAARDGGPVDLVDTFAFPLPITVICELLGVPLDEQASLHRWSQALSTLVADAEALAAVGRAAAELSEYLSVLIARKEREPGEDLLSALIAARDEGQRLDHGELTAMGFLLIVGGHETTVHLISNTVYALLRHPEHLTAVRADPSLVPKVVEESLRWEGSIAAATWRFALETIEDYGGTPIPAGAPVLVSLAAADRDPTQFADPDRFDPYRKTQGHLAFGHGIHYCMGAPLARMQAQVAVTSVLARYPDLRLAVPVDELRWRDGMLIRGVHALPVHVR</sequence>
<gene>
    <name evidence="3" type="ORF">ACFPIJ_16980</name>
</gene>
<dbReference type="Gene3D" id="1.10.630.10">
    <property type="entry name" value="Cytochrome P450"/>
    <property type="match status" value="1"/>
</dbReference>
<dbReference type="CDD" id="cd11029">
    <property type="entry name" value="CYP107-like"/>
    <property type="match status" value="1"/>
</dbReference>
<dbReference type="Pfam" id="PF00067">
    <property type="entry name" value="p450"/>
    <property type="match status" value="1"/>
</dbReference>
<protein>
    <submittedName>
        <fullName evidence="3">Cytochrome P450</fullName>
    </submittedName>
</protein>
<comment type="caution">
    <text evidence="3">The sequence shown here is derived from an EMBL/GenBank/DDBJ whole genome shotgun (WGS) entry which is preliminary data.</text>
</comment>
<comment type="similarity">
    <text evidence="1 2">Belongs to the cytochrome P450 family.</text>
</comment>
<keyword evidence="2" id="KW-0349">Heme</keyword>
<proteinExistence type="inferred from homology"/>
<dbReference type="PANTHER" id="PTHR46696">
    <property type="entry name" value="P450, PUTATIVE (EUROFUNG)-RELATED"/>
    <property type="match status" value="1"/>
</dbReference>
<evidence type="ECO:0000313" key="3">
    <source>
        <dbReference type="EMBL" id="MFC4999520.1"/>
    </source>
</evidence>
<keyword evidence="2" id="KW-0408">Iron</keyword>
<dbReference type="InterPro" id="IPR001128">
    <property type="entry name" value="Cyt_P450"/>
</dbReference>
<dbReference type="InterPro" id="IPR036396">
    <property type="entry name" value="Cyt_P450_sf"/>
</dbReference>
<organism evidence="3 4">
    <name type="scientific">Dactylosporangium cerinum</name>
    <dbReference type="NCBI Taxonomy" id="1434730"/>
    <lineage>
        <taxon>Bacteria</taxon>
        <taxon>Bacillati</taxon>
        <taxon>Actinomycetota</taxon>
        <taxon>Actinomycetes</taxon>
        <taxon>Micromonosporales</taxon>
        <taxon>Micromonosporaceae</taxon>
        <taxon>Dactylosporangium</taxon>
    </lineage>
</organism>
<name>A0ABV9VSY1_9ACTN</name>
<dbReference type="Proteomes" id="UP001595912">
    <property type="component" value="Unassembled WGS sequence"/>
</dbReference>
<dbReference type="InterPro" id="IPR017972">
    <property type="entry name" value="Cyt_P450_CS"/>
</dbReference>
<evidence type="ECO:0000256" key="1">
    <source>
        <dbReference type="ARBA" id="ARBA00010617"/>
    </source>
</evidence>